<protein>
    <recommendedName>
        <fullName evidence="2">DUF6589 domain-containing protein</fullName>
    </recommendedName>
</protein>
<feature type="compositionally biased region" description="Polar residues" evidence="1">
    <location>
        <begin position="614"/>
        <end position="645"/>
    </location>
</feature>
<proteinExistence type="predicted"/>
<evidence type="ECO:0000313" key="4">
    <source>
        <dbReference type="Proteomes" id="UP000008063"/>
    </source>
</evidence>
<sequence>MRIQVLLPQPPLRKTTEQKLELIFNTIINDAHWSFANLLYHAFRMNTEEGIKISRSKQHASIVSRFLGGCPTSDEERKLMHSPTIPFVNMKPARSALSSFAVQMTCKYLIKEQTRALKPETSSGLAMTKAKEDVSWRILGKSTTADIKKKLQTYQPVLWHYPHHLVACIMAKKWSGNIGHLNFCTNRARIMAVGRAILYFACGAQQTLFDYNSQVGNTMAYSSTQLTLKKLSKKKAREIWALGTDPKHWPVLRLDNVQCYHKQQEQRMGWTDQIIVGTASMANNTMPIPSGTKWFPPGDVFPSAETQATTRQSKAKKTKKKSQCQPKDKANEADLDESTQEQFEGDHTLTESMHFMSDALVAHEFAYAVTTGDIRRAYECFKMMLFTFCGSGHTKYGTYLLEMICLLEFESTPKICEALLKNWIVNLKGLSGRFQAGDLMPERMNLVLEVSCDHNDAAWNGVLMHNIISHNVQEFSCMKKEILEGLGLARKSSKHPEPHNQPEIRTLLQSYRETELHSFRTDRTYGGRNVNGSAHGVDKLEEGNVTISIGHLRTTHFSLLIGYTIGPMTHFLHFTLTKLDSQDQTSTQKKTNSRWKTSTLNYVLELIWEEKVNKTSQQPTTRSQRVRGSSDNPQTATPLTTSQQERIAAPPPFPQPDVTQLHTREQADTFYEARTRWLQYYAGSHPQLLPTTQHDPPVTVKNLYNENNFEEFAANGDPIPPPTPQILPAAPAPSHIPPPRTMSNAAAPKPTLIGKIDDFDGTPDKAQRWISSTNLHFDINDTIYNSNKKKVYVALSYMKDGNAASWSKAKMTEYKGKNTYPTWADFMKTFTTSFRTANIKGTASAALMKMKMEQGENAVAFNSRFMLDAGKSGINNKAMIMVYQKAIRPPLLCGALTGKELLTIKDWMSTVANIDANWISGEPRCQLDQCQHYLGRSVGHQKQRKTERQKPQKWTIHQHQKIN</sequence>
<dbReference type="Proteomes" id="UP000008063">
    <property type="component" value="Unassembled WGS sequence"/>
</dbReference>
<dbReference type="InParanoid" id="F8QEQ5"/>
<dbReference type="AlphaFoldDB" id="F8QEQ5"/>
<feature type="domain" description="DUF6589" evidence="2">
    <location>
        <begin position="320"/>
        <end position="495"/>
    </location>
</feature>
<accession>F8QEQ5</accession>
<organism evidence="4">
    <name type="scientific">Serpula lacrymans var. lacrymans (strain S7.3)</name>
    <name type="common">Dry rot fungus</name>
    <dbReference type="NCBI Taxonomy" id="936435"/>
    <lineage>
        <taxon>Eukaryota</taxon>
        <taxon>Fungi</taxon>
        <taxon>Dikarya</taxon>
        <taxon>Basidiomycota</taxon>
        <taxon>Agaricomycotina</taxon>
        <taxon>Agaricomycetes</taxon>
        <taxon>Agaricomycetidae</taxon>
        <taxon>Boletales</taxon>
        <taxon>Coniophorineae</taxon>
        <taxon>Serpulaceae</taxon>
        <taxon>Serpula</taxon>
    </lineage>
</organism>
<evidence type="ECO:0000256" key="1">
    <source>
        <dbReference type="SAM" id="MobiDB-lite"/>
    </source>
</evidence>
<evidence type="ECO:0000259" key="2">
    <source>
        <dbReference type="Pfam" id="PF20231"/>
    </source>
</evidence>
<feature type="compositionally biased region" description="Basic residues" evidence="1">
    <location>
        <begin position="313"/>
        <end position="322"/>
    </location>
</feature>
<keyword evidence="4" id="KW-1185">Reference proteome</keyword>
<dbReference type="OrthoDB" id="3263571at2759"/>
<feature type="region of interest" description="Disordered" evidence="1">
    <location>
        <begin position="938"/>
        <end position="963"/>
    </location>
</feature>
<dbReference type="HOGENOM" id="CLU_307205_0_0_1"/>
<name>F8QEQ5_SERL3</name>
<dbReference type="EMBL" id="GL945493">
    <property type="protein sequence ID" value="EGN93311.1"/>
    <property type="molecule type" value="Genomic_DNA"/>
</dbReference>
<dbReference type="Pfam" id="PF20231">
    <property type="entry name" value="DUF6589"/>
    <property type="match status" value="1"/>
</dbReference>
<feature type="region of interest" description="Disordered" evidence="1">
    <location>
        <begin position="613"/>
        <end position="659"/>
    </location>
</feature>
<dbReference type="InterPro" id="IPR046496">
    <property type="entry name" value="DUF6589"/>
</dbReference>
<feature type="region of interest" description="Disordered" evidence="1">
    <location>
        <begin position="297"/>
        <end position="342"/>
    </location>
</feature>
<reference evidence="4" key="1">
    <citation type="journal article" date="2011" name="Science">
        <title>The plant cell wall-decomposing machinery underlies the functional diversity of forest fungi.</title>
        <authorList>
            <person name="Eastwood D.C."/>
            <person name="Floudas D."/>
            <person name="Binder M."/>
            <person name="Majcherczyk A."/>
            <person name="Schneider P."/>
            <person name="Aerts A."/>
            <person name="Asiegbu F.O."/>
            <person name="Baker S.E."/>
            <person name="Barry K."/>
            <person name="Bendiksby M."/>
            <person name="Blumentritt M."/>
            <person name="Coutinho P.M."/>
            <person name="Cullen D."/>
            <person name="de Vries R.P."/>
            <person name="Gathman A."/>
            <person name="Goodell B."/>
            <person name="Henrissat B."/>
            <person name="Ihrmark K."/>
            <person name="Kauserud H."/>
            <person name="Kohler A."/>
            <person name="LaButti K."/>
            <person name="Lapidus A."/>
            <person name="Lavin J.L."/>
            <person name="Lee Y.-H."/>
            <person name="Lindquist E."/>
            <person name="Lilly W."/>
            <person name="Lucas S."/>
            <person name="Morin E."/>
            <person name="Murat C."/>
            <person name="Oguiza J.A."/>
            <person name="Park J."/>
            <person name="Pisabarro A.G."/>
            <person name="Riley R."/>
            <person name="Rosling A."/>
            <person name="Salamov A."/>
            <person name="Schmidt O."/>
            <person name="Schmutz J."/>
            <person name="Skrede I."/>
            <person name="Stenlid J."/>
            <person name="Wiebenga A."/>
            <person name="Xie X."/>
            <person name="Kuees U."/>
            <person name="Hibbett D.S."/>
            <person name="Hoffmeister D."/>
            <person name="Hoegberg N."/>
            <person name="Martin F."/>
            <person name="Grigoriev I.V."/>
            <person name="Watkinson S.C."/>
        </authorList>
    </citation>
    <scope>NUCLEOTIDE SEQUENCE [LARGE SCALE GENOMIC DNA]</scope>
    <source>
        <strain evidence="4">strain S7.3</strain>
    </source>
</reference>
<evidence type="ECO:0000313" key="3">
    <source>
        <dbReference type="EMBL" id="EGN93311.1"/>
    </source>
</evidence>
<gene>
    <name evidence="3" type="ORF">SERLA73DRAFT_156495</name>
</gene>